<feature type="binding site" evidence="9">
    <location>
        <position position="61"/>
    </location>
    <ligand>
        <name>ATP</name>
        <dbReference type="ChEBI" id="CHEBI:30616"/>
    </ligand>
</feature>
<dbReference type="GO" id="GO:0006624">
    <property type="term" value="P:vacuolar protein processing"/>
    <property type="evidence" value="ECO:0007669"/>
    <property type="project" value="TreeGrafter"/>
</dbReference>
<feature type="region of interest" description="Disordered" evidence="11">
    <location>
        <begin position="173"/>
        <end position="202"/>
    </location>
</feature>
<dbReference type="Pfam" id="PF00069">
    <property type="entry name" value="Pkinase"/>
    <property type="match status" value="2"/>
</dbReference>
<keyword evidence="14" id="KW-1185">Reference proteome</keyword>
<dbReference type="EMBL" id="KZ989223">
    <property type="protein sequence ID" value="RKP27346.1"/>
    <property type="molecule type" value="Genomic_DNA"/>
</dbReference>
<dbReference type="OrthoDB" id="248923at2759"/>
<evidence type="ECO:0000256" key="8">
    <source>
        <dbReference type="ARBA" id="ARBA00048679"/>
    </source>
</evidence>
<dbReference type="GO" id="GO:0032889">
    <property type="term" value="P:regulation of vacuole fusion, non-autophagic"/>
    <property type="evidence" value="ECO:0007669"/>
    <property type="project" value="TreeGrafter"/>
</dbReference>
<evidence type="ECO:0000256" key="11">
    <source>
        <dbReference type="SAM" id="MobiDB-lite"/>
    </source>
</evidence>
<evidence type="ECO:0000256" key="7">
    <source>
        <dbReference type="ARBA" id="ARBA00047899"/>
    </source>
</evidence>
<reference evidence="14" key="1">
    <citation type="journal article" date="2018" name="Nat. Microbiol.">
        <title>Leveraging single-cell genomics to expand the fungal tree of life.</title>
        <authorList>
            <person name="Ahrendt S.R."/>
            <person name="Quandt C.A."/>
            <person name="Ciobanu D."/>
            <person name="Clum A."/>
            <person name="Salamov A."/>
            <person name="Andreopoulos B."/>
            <person name="Cheng J.F."/>
            <person name="Woyke T."/>
            <person name="Pelin A."/>
            <person name="Henrissat B."/>
            <person name="Reynolds N.K."/>
            <person name="Benny G.L."/>
            <person name="Smith M.E."/>
            <person name="James T.Y."/>
            <person name="Grigoriev I.V."/>
        </authorList>
    </citation>
    <scope>NUCLEOTIDE SEQUENCE [LARGE SCALE GENOMIC DNA]</scope>
    <source>
        <strain evidence="14">Benny S71-1</strain>
    </source>
</reference>
<dbReference type="GO" id="GO:0005773">
    <property type="term" value="C:vacuole"/>
    <property type="evidence" value="ECO:0007669"/>
    <property type="project" value="GOC"/>
</dbReference>
<protein>
    <recommendedName>
        <fullName evidence="1">non-specific serine/threonine protein kinase</fullName>
        <ecNumber evidence="1">2.7.11.1</ecNumber>
    </recommendedName>
</protein>
<sequence>MAFFGSLRESFYATFGCCLPTSLIRINGRTLKVVKLLGEGGFSLVYLVEDPVTQRLFAVKKVHCADNAIGNGDGGQDAVRQAVQEAEMTRLFDHPNIIKVLDVCVAQDSGGRGKTVYIFLPYYKRGTLQDILSDKQKEGNYFPERQILRIFRNVCLAVQQLHCYELPEVPARRQDNQPASTDAYGRSSYDGGDMDDGNDEARQAAERRVVYAHRDIKLGNVLMADDNVTPVLMDFGSMARARVTIRTRQQALQEQDRAAEQCSMAYRAPELFDVKTGTTLDEKVDIWSLGCLLYAIAYGESPFEAAVNEAGGSVALAVQSGKFQFPSSPSYSDEFKQLVKGLLVTDPKQRPDITQTISMVEAHMEQLGA</sequence>
<proteinExistence type="inferred from homology"/>
<dbReference type="PROSITE" id="PS00108">
    <property type="entry name" value="PROTEIN_KINASE_ST"/>
    <property type="match status" value="1"/>
</dbReference>
<dbReference type="GO" id="GO:0005794">
    <property type="term" value="C:Golgi apparatus"/>
    <property type="evidence" value="ECO:0007669"/>
    <property type="project" value="TreeGrafter"/>
</dbReference>
<evidence type="ECO:0000256" key="1">
    <source>
        <dbReference type="ARBA" id="ARBA00012513"/>
    </source>
</evidence>
<comment type="catalytic activity">
    <reaction evidence="7">
        <text>L-threonyl-[protein] + ATP = O-phospho-L-threonyl-[protein] + ADP + H(+)</text>
        <dbReference type="Rhea" id="RHEA:46608"/>
        <dbReference type="Rhea" id="RHEA-COMP:11060"/>
        <dbReference type="Rhea" id="RHEA-COMP:11605"/>
        <dbReference type="ChEBI" id="CHEBI:15378"/>
        <dbReference type="ChEBI" id="CHEBI:30013"/>
        <dbReference type="ChEBI" id="CHEBI:30616"/>
        <dbReference type="ChEBI" id="CHEBI:61977"/>
        <dbReference type="ChEBI" id="CHEBI:456216"/>
        <dbReference type="EC" id="2.7.11.1"/>
    </reaction>
</comment>
<dbReference type="PROSITE" id="PS50011">
    <property type="entry name" value="PROTEIN_KINASE_DOM"/>
    <property type="match status" value="1"/>
</dbReference>
<evidence type="ECO:0000256" key="4">
    <source>
        <dbReference type="ARBA" id="ARBA00022741"/>
    </source>
</evidence>
<evidence type="ECO:0000256" key="10">
    <source>
        <dbReference type="RuleBase" id="RU000304"/>
    </source>
</evidence>
<keyword evidence="3" id="KW-0808">Transferase</keyword>
<gene>
    <name evidence="13" type="ORF">SYNPS1DRAFT_32481</name>
</gene>
<keyword evidence="4 9" id="KW-0547">Nucleotide-binding</keyword>
<dbReference type="PROSITE" id="PS00107">
    <property type="entry name" value="PROTEIN_KINASE_ATP"/>
    <property type="match status" value="1"/>
</dbReference>
<accession>A0A4P9Z4C0</accession>
<dbReference type="InterPro" id="IPR052239">
    <property type="entry name" value="Ser/Thr-specific_kinases"/>
</dbReference>
<dbReference type="AlphaFoldDB" id="A0A4P9Z4C0"/>
<evidence type="ECO:0000256" key="6">
    <source>
        <dbReference type="ARBA" id="ARBA00022840"/>
    </source>
</evidence>
<dbReference type="InterPro" id="IPR000719">
    <property type="entry name" value="Prot_kinase_dom"/>
</dbReference>
<evidence type="ECO:0000256" key="5">
    <source>
        <dbReference type="ARBA" id="ARBA00022777"/>
    </source>
</evidence>
<dbReference type="PANTHER" id="PTHR45998">
    <property type="entry name" value="SERINE/THREONINE-PROTEIN KINASE 16"/>
    <property type="match status" value="1"/>
</dbReference>
<dbReference type="InterPro" id="IPR008271">
    <property type="entry name" value="Ser/Thr_kinase_AS"/>
</dbReference>
<dbReference type="InterPro" id="IPR017441">
    <property type="entry name" value="Protein_kinase_ATP_BS"/>
</dbReference>
<dbReference type="Proteomes" id="UP000278143">
    <property type="component" value="Unassembled WGS sequence"/>
</dbReference>
<dbReference type="PANTHER" id="PTHR45998:SF2">
    <property type="entry name" value="SERINE_THREONINE-PROTEIN KINASE 16"/>
    <property type="match status" value="1"/>
</dbReference>
<dbReference type="SMART" id="SM00220">
    <property type="entry name" value="S_TKc"/>
    <property type="match status" value="1"/>
</dbReference>
<evidence type="ECO:0000256" key="2">
    <source>
        <dbReference type="ARBA" id="ARBA00022527"/>
    </source>
</evidence>
<dbReference type="GO" id="GO:0004674">
    <property type="term" value="F:protein serine/threonine kinase activity"/>
    <property type="evidence" value="ECO:0007669"/>
    <property type="project" value="UniProtKB-KW"/>
</dbReference>
<name>A0A4P9Z4C0_9FUNG</name>
<keyword evidence="5 13" id="KW-0418">Kinase</keyword>
<organism evidence="13 14">
    <name type="scientific">Syncephalis pseudoplumigaleata</name>
    <dbReference type="NCBI Taxonomy" id="1712513"/>
    <lineage>
        <taxon>Eukaryota</taxon>
        <taxon>Fungi</taxon>
        <taxon>Fungi incertae sedis</taxon>
        <taxon>Zoopagomycota</taxon>
        <taxon>Zoopagomycotina</taxon>
        <taxon>Zoopagomycetes</taxon>
        <taxon>Zoopagales</taxon>
        <taxon>Piptocephalidaceae</taxon>
        <taxon>Syncephalis</taxon>
    </lineage>
</organism>
<dbReference type="Gene3D" id="1.10.510.10">
    <property type="entry name" value="Transferase(Phosphotransferase) domain 1"/>
    <property type="match status" value="2"/>
</dbReference>
<evidence type="ECO:0000259" key="12">
    <source>
        <dbReference type="PROSITE" id="PS50011"/>
    </source>
</evidence>
<evidence type="ECO:0000256" key="9">
    <source>
        <dbReference type="PROSITE-ProRule" id="PRU10141"/>
    </source>
</evidence>
<comment type="similarity">
    <text evidence="10">Belongs to the protein kinase superfamily.</text>
</comment>
<evidence type="ECO:0000313" key="13">
    <source>
        <dbReference type="EMBL" id="RKP27346.1"/>
    </source>
</evidence>
<comment type="catalytic activity">
    <reaction evidence="8">
        <text>L-seryl-[protein] + ATP = O-phospho-L-seryl-[protein] + ADP + H(+)</text>
        <dbReference type="Rhea" id="RHEA:17989"/>
        <dbReference type="Rhea" id="RHEA-COMP:9863"/>
        <dbReference type="Rhea" id="RHEA-COMP:11604"/>
        <dbReference type="ChEBI" id="CHEBI:15378"/>
        <dbReference type="ChEBI" id="CHEBI:29999"/>
        <dbReference type="ChEBI" id="CHEBI:30616"/>
        <dbReference type="ChEBI" id="CHEBI:83421"/>
        <dbReference type="ChEBI" id="CHEBI:456216"/>
        <dbReference type="EC" id="2.7.11.1"/>
    </reaction>
</comment>
<keyword evidence="2 10" id="KW-0723">Serine/threonine-protein kinase</keyword>
<evidence type="ECO:0000313" key="14">
    <source>
        <dbReference type="Proteomes" id="UP000278143"/>
    </source>
</evidence>
<keyword evidence="6 9" id="KW-0067">ATP-binding</keyword>
<dbReference type="SUPFAM" id="SSF56112">
    <property type="entry name" value="Protein kinase-like (PK-like)"/>
    <property type="match status" value="1"/>
</dbReference>
<dbReference type="GO" id="GO:0005524">
    <property type="term" value="F:ATP binding"/>
    <property type="evidence" value="ECO:0007669"/>
    <property type="project" value="UniProtKB-UniRule"/>
</dbReference>
<dbReference type="InterPro" id="IPR011009">
    <property type="entry name" value="Kinase-like_dom_sf"/>
</dbReference>
<dbReference type="EC" id="2.7.11.1" evidence="1"/>
<evidence type="ECO:0000256" key="3">
    <source>
        <dbReference type="ARBA" id="ARBA00022679"/>
    </source>
</evidence>
<feature type="domain" description="Protein kinase" evidence="12">
    <location>
        <begin position="31"/>
        <end position="364"/>
    </location>
</feature>